<dbReference type="RefSeq" id="WP_188951003.1">
    <property type="nucleotide sequence ID" value="NZ_BMIB01000001.1"/>
</dbReference>
<feature type="domain" description="DUF6035" evidence="1">
    <location>
        <begin position="108"/>
        <end position="285"/>
    </location>
</feature>
<evidence type="ECO:0000313" key="5">
    <source>
        <dbReference type="Proteomes" id="UP000627292"/>
    </source>
</evidence>
<feature type="domain" description="DUF7830" evidence="3">
    <location>
        <begin position="16"/>
        <end position="94"/>
    </location>
</feature>
<gene>
    <name evidence="4" type="ORF">GCM10011379_11410</name>
</gene>
<protein>
    <recommendedName>
        <fullName evidence="6">Competence protein CoiA-like family protein</fullName>
    </recommendedName>
</protein>
<dbReference type="AlphaFoldDB" id="A0A917MSR4"/>
<comment type="caution">
    <text evidence="4">The sequence shown here is derived from an EMBL/GenBank/DDBJ whole genome shotgun (WGS) entry which is preliminary data.</text>
</comment>
<reference evidence="4" key="2">
    <citation type="submission" date="2020-09" db="EMBL/GenBank/DDBJ databases">
        <authorList>
            <person name="Sun Q."/>
            <person name="Zhou Y."/>
        </authorList>
    </citation>
    <scope>NUCLEOTIDE SEQUENCE</scope>
    <source>
        <strain evidence="4">CGMCC 1.15290</strain>
    </source>
</reference>
<dbReference type="Pfam" id="PF25169">
    <property type="entry name" value="DUF7830"/>
    <property type="match status" value="1"/>
</dbReference>
<keyword evidence="5" id="KW-1185">Reference proteome</keyword>
<accession>A0A917MSR4</accession>
<sequence length="508" mass="59921">MSSLRTIEAVLNVETGHEVFAKTFFASDEKIIFEHRRLQEEAIQGHGPAKFVCYYCRQVLKIRGGIRHDDGSMAQIFHFAHQRDSDECIIKTSSFLTKEQVRCIKYNGQKESLLHIQTKELIGTQLRANQSVHGEVSDVVVDQVYKAAPISKEWRKPDVRCFFREQQVVFEVQLSTDFISVITEREIYYRSNSLYILWVFKSFDTRSMYQRFVQKDILYSNNQNVYVLDEEAIRLGKAANDLVLHCYYYEYWNDEGEVNGCWKDAFIRLRELTFESRKMACYYFDSSGSLREAERSVEIAVIANANQHGHSEAYNQRIRDTILYADRLREKYPDPGRLISHLLSNDFEPDRRMPKPARSYRLTEIDTKFLKEEFAIGIVAPADSPAFEVAYRIAYYLFLYKADLEDMPYGLRRILNALLSLKINRVIGFGYKTILVMAHKIFESDKQYGRLFIHAMHHYRRYESLLEEDKWGKLITKIRKLEKDSEKPDWKELTLLFRIFPELNSFRP</sequence>
<dbReference type="Proteomes" id="UP000627292">
    <property type="component" value="Unassembled WGS sequence"/>
</dbReference>
<evidence type="ECO:0000259" key="3">
    <source>
        <dbReference type="Pfam" id="PF25169"/>
    </source>
</evidence>
<reference evidence="4" key="1">
    <citation type="journal article" date="2014" name="Int. J. Syst. Evol. Microbiol.">
        <title>Complete genome sequence of Corynebacterium casei LMG S-19264T (=DSM 44701T), isolated from a smear-ripened cheese.</title>
        <authorList>
            <consortium name="US DOE Joint Genome Institute (JGI-PGF)"/>
            <person name="Walter F."/>
            <person name="Albersmeier A."/>
            <person name="Kalinowski J."/>
            <person name="Ruckert C."/>
        </authorList>
    </citation>
    <scope>NUCLEOTIDE SEQUENCE</scope>
    <source>
        <strain evidence="4">CGMCC 1.15290</strain>
    </source>
</reference>
<evidence type="ECO:0000259" key="2">
    <source>
        <dbReference type="Pfam" id="PF25167"/>
    </source>
</evidence>
<dbReference type="Pfam" id="PF19500">
    <property type="entry name" value="DUF6035"/>
    <property type="match status" value="1"/>
</dbReference>
<dbReference type="InterPro" id="IPR057152">
    <property type="entry name" value="DUF7830"/>
</dbReference>
<dbReference type="Pfam" id="PF25167">
    <property type="entry name" value="DUF7829"/>
    <property type="match status" value="1"/>
</dbReference>
<name>A0A917MSR4_9BACT</name>
<proteinExistence type="predicted"/>
<dbReference type="InterPro" id="IPR057151">
    <property type="entry name" value="DUF7829"/>
</dbReference>
<evidence type="ECO:0000259" key="1">
    <source>
        <dbReference type="Pfam" id="PF19500"/>
    </source>
</evidence>
<dbReference type="EMBL" id="BMIB01000001">
    <property type="protein sequence ID" value="GGH61939.1"/>
    <property type="molecule type" value="Genomic_DNA"/>
</dbReference>
<evidence type="ECO:0000313" key="4">
    <source>
        <dbReference type="EMBL" id="GGH61939.1"/>
    </source>
</evidence>
<evidence type="ECO:0008006" key="6">
    <source>
        <dbReference type="Google" id="ProtNLM"/>
    </source>
</evidence>
<dbReference type="InterPro" id="IPR046099">
    <property type="entry name" value="DUF6035"/>
</dbReference>
<feature type="domain" description="DUF7829" evidence="2">
    <location>
        <begin position="358"/>
        <end position="502"/>
    </location>
</feature>
<organism evidence="4 5">
    <name type="scientific">Filimonas zeae</name>
    <dbReference type="NCBI Taxonomy" id="1737353"/>
    <lineage>
        <taxon>Bacteria</taxon>
        <taxon>Pseudomonadati</taxon>
        <taxon>Bacteroidota</taxon>
        <taxon>Chitinophagia</taxon>
        <taxon>Chitinophagales</taxon>
        <taxon>Chitinophagaceae</taxon>
        <taxon>Filimonas</taxon>
    </lineage>
</organism>